<dbReference type="KEGG" id="ppno:DA70_19175"/>
<dbReference type="SMART" id="SM00963">
    <property type="entry name" value="SRP54_N"/>
    <property type="match status" value="1"/>
</dbReference>
<protein>
    <recommendedName>
        <fullName evidence="9">Signal recognition particle protein</fullName>
        <ecNumber evidence="9">3.6.5.4</ecNumber>
    </recommendedName>
    <alternativeName>
        <fullName evidence="9">Fifty-four homolog</fullName>
    </alternativeName>
</protein>
<comment type="domain">
    <text evidence="9">Composed of three domains: the N-terminal N domain, which is responsible for interactions with the ribosome, the central G domain, which binds GTP, and the C-terminal M domain, which binds the RNA and the signal sequence of the RNC.</text>
</comment>
<comment type="similarity">
    <text evidence="1 9">Belongs to the GTP-binding SRP family. SRP54 subfamily.</text>
</comment>
<feature type="binding site" evidence="9">
    <location>
        <begin position="251"/>
        <end position="254"/>
    </location>
    <ligand>
        <name>GTP</name>
        <dbReference type="ChEBI" id="CHEBI:37565"/>
    </ligand>
</feature>
<dbReference type="Gene3D" id="1.20.120.140">
    <property type="entry name" value="Signal recognition particle SRP54, nucleotide-binding domain"/>
    <property type="match status" value="1"/>
</dbReference>
<dbReference type="HAMAP" id="MF_00306">
    <property type="entry name" value="SRP54"/>
    <property type="match status" value="1"/>
</dbReference>
<dbReference type="Gene3D" id="1.10.260.30">
    <property type="entry name" value="Signal recognition particle, SRP54 subunit, M-domain"/>
    <property type="match status" value="1"/>
</dbReference>
<evidence type="ECO:0000313" key="12">
    <source>
        <dbReference type="EMBL" id="VVE72214.1"/>
    </source>
</evidence>
<dbReference type="InterPro" id="IPR003593">
    <property type="entry name" value="AAA+_ATPase"/>
</dbReference>
<dbReference type="GO" id="GO:0008312">
    <property type="term" value="F:7S RNA binding"/>
    <property type="evidence" value="ECO:0007669"/>
    <property type="project" value="InterPro"/>
</dbReference>
<dbReference type="AlphaFoldDB" id="A0A378YL52"/>
<dbReference type="InterPro" id="IPR027417">
    <property type="entry name" value="P-loop_NTPase"/>
</dbReference>
<dbReference type="OrthoDB" id="9804720at2"/>
<evidence type="ECO:0000313" key="13">
    <source>
        <dbReference type="Proteomes" id="UP000254573"/>
    </source>
</evidence>
<keyword evidence="9" id="KW-0963">Cytoplasm</keyword>
<dbReference type="Pfam" id="PF02978">
    <property type="entry name" value="SRP_SPB"/>
    <property type="match status" value="1"/>
</dbReference>
<dbReference type="NCBIfam" id="TIGR00959">
    <property type="entry name" value="ffh"/>
    <property type="match status" value="1"/>
</dbReference>
<dbReference type="GO" id="GO:0006614">
    <property type="term" value="P:SRP-dependent cotranslational protein targeting to membrane"/>
    <property type="evidence" value="ECO:0007669"/>
    <property type="project" value="InterPro"/>
</dbReference>
<sequence length="454" mass="49364">MLDNLTTRLAKVVKTLRGEARLTEANTQEMLREVRLALLEADVALPVVRDFIAKVKEKALGEEVLSSLSPGQALVGVVQRELTALMGGDYEGRAAELNLATTPPAIILMAGLQGAGKTTTVGKLAKLLRGQKKKVLTVSTDVYRPAAIAQLETVTQQVDADFFPSQPDQKPVDIARAAVDWARRHHHDVLLVDTAGRLGIDEAMMQEISALHAELKPIETLFVVDAMLGQDAVNTARAFNDALPLTGVVLTKLDGDSRGGAALSVRHITGKPIKFVGVGEKLDGLEVFYPDRMANRILGMGDILALVEEAQRGVDVQAAQKLADKVKKGGDFDLNDFKAQIGQMKKMGGLSSLMDKLPAQFQAAASQTNMDQAEKQVRRMEGIINSMTPAERAKPELIKASRKRRIAAGAGVQVQEVNRMLNQYDQMRTMMKKLKGGGMMKMMRSMKGMMPGMR</sequence>
<gene>
    <name evidence="9 11" type="primary">ffh</name>
    <name evidence="11" type="ORF">NCTC13160_02215</name>
    <name evidence="12" type="ORF">PPN31119_04189</name>
</gene>
<dbReference type="Gene3D" id="3.40.50.300">
    <property type="entry name" value="P-loop containing nucleotide triphosphate hydrolases"/>
    <property type="match status" value="1"/>
</dbReference>
<reference evidence="11 13" key="1">
    <citation type="submission" date="2018-06" db="EMBL/GenBank/DDBJ databases">
        <authorList>
            <consortium name="Pathogen Informatics"/>
            <person name="Doyle S."/>
        </authorList>
    </citation>
    <scope>NUCLEOTIDE SEQUENCE [LARGE SCALE GENOMIC DNA]</scope>
    <source>
        <strain evidence="11 13">NCTC13160</strain>
    </source>
</reference>
<feature type="binding site" evidence="9">
    <location>
        <begin position="111"/>
        <end position="118"/>
    </location>
    <ligand>
        <name>GTP</name>
        <dbReference type="ChEBI" id="CHEBI:37565"/>
    </ligand>
</feature>
<reference evidence="12 14" key="2">
    <citation type="submission" date="2019-08" db="EMBL/GenBank/DDBJ databases">
        <authorList>
            <person name="Peeters C."/>
        </authorList>
    </citation>
    <scope>NUCLEOTIDE SEQUENCE [LARGE SCALE GENOMIC DNA]</scope>
    <source>
        <strain evidence="12 14">LMG 31119</strain>
    </source>
</reference>
<dbReference type="InterPro" id="IPR036891">
    <property type="entry name" value="Signal_recog_part_SRP54_M_sf"/>
</dbReference>
<evidence type="ECO:0000256" key="1">
    <source>
        <dbReference type="ARBA" id="ARBA00005450"/>
    </source>
</evidence>
<dbReference type="InterPro" id="IPR004780">
    <property type="entry name" value="SRP"/>
</dbReference>
<evidence type="ECO:0000256" key="5">
    <source>
        <dbReference type="ARBA" id="ARBA00023134"/>
    </source>
</evidence>
<dbReference type="Pfam" id="PF00448">
    <property type="entry name" value="SRP54"/>
    <property type="match status" value="1"/>
</dbReference>
<dbReference type="STRING" id="93220.A6P55_08525"/>
<dbReference type="GeneID" id="57200669"/>
<comment type="subcellular location">
    <subcellularLocation>
        <location evidence="9">Cytoplasm</location>
    </subcellularLocation>
    <text evidence="9">The SRP-RNC complex is targeted to the cytoplasmic membrane.</text>
</comment>
<evidence type="ECO:0000313" key="14">
    <source>
        <dbReference type="Proteomes" id="UP000361468"/>
    </source>
</evidence>
<dbReference type="EMBL" id="UGSG01000001">
    <property type="protein sequence ID" value="SUA77912.1"/>
    <property type="molecule type" value="Genomic_DNA"/>
</dbReference>
<evidence type="ECO:0000256" key="4">
    <source>
        <dbReference type="ARBA" id="ARBA00022884"/>
    </source>
</evidence>
<dbReference type="SUPFAM" id="SSF52540">
    <property type="entry name" value="P-loop containing nucleoside triphosphate hydrolases"/>
    <property type="match status" value="1"/>
</dbReference>
<dbReference type="InterPro" id="IPR022941">
    <property type="entry name" value="SRP54"/>
</dbReference>
<dbReference type="EMBL" id="CABPSO010000018">
    <property type="protein sequence ID" value="VVE72214.1"/>
    <property type="molecule type" value="Genomic_DNA"/>
</dbReference>
<comment type="subunit">
    <text evidence="9">Part of the signal recognition particle protein translocation system, which is composed of SRP and FtsY. SRP is a ribonucleoprotein composed of Ffh and a 4.5S RNA molecule.</text>
</comment>
<keyword evidence="14" id="KW-1185">Reference proteome</keyword>
<accession>A0A378YL52</accession>
<dbReference type="GO" id="GO:0048500">
    <property type="term" value="C:signal recognition particle"/>
    <property type="evidence" value="ECO:0007669"/>
    <property type="project" value="UniProtKB-UniRule"/>
</dbReference>
<comment type="catalytic activity">
    <reaction evidence="8 9">
        <text>GTP + H2O = GDP + phosphate + H(+)</text>
        <dbReference type="Rhea" id="RHEA:19669"/>
        <dbReference type="ChEBI" id="CHEBI:15377"/>
        <dbReference type="ChEBI" id="CHEBI:15378"/>
        <dbReference type="ChEBI" id="CHEBI:37565"/>
        <dbReference type="ChEBI" id="CHEBI:43474"/>
        <dbReference type="ChEBI" id="CHEBI:58189"/>
        <dbReference type="EC" id="3.6.5.4"/>
    </reaction>
</comment>
<name>A0A378YL52_9BURK</name>
<comment type="function">
    <text evidence="9">Involved in targeting and insertion of nascent membrane proteins into the cytoplasmic membrane. Binds to the hydrophobic signal sequence of the ribosome-nascent chain (RNC) as it emerges from the ribosomes. The SRP-RNC complex is then targeted to the cytoplasmic membrane where it interacts with the SRP receptor FtsY. Interaction with FtsY leads to the transfer of the RNC complex to the Sec translocase for insertion into the membrane, the hydrolysis of GTP by both Ffh and FtsY, and the dissociation of the SRP-FtsY complex into the individual components.</text>
</comment>
<evidence type="ECO:0000256" key="6">
    <source>
        <dbReference type="ARBA" id="ARBA00023135"/>
    </source>
</evidence>
<feature type="binding site" evidence="9">
    <location>
        <begin position="193"/>
        <end position="197"/>
    </location>
    <ligand>
        <name>GTP</name>
        <dbReference type="ChEBI" id="CHEBI:37565"/>
    </ligand>
</feature>
<dbReference type="Proteomes" id="UP000254573">
    <property type="component" value="Unassembled WGS sequence"/>
</dbReference>
<dbReference type="InterPro" id="IPR004125">
    <property type="entry name" value="Signal_recog_particle_SRP54_M"/>
</dbReference>
<feature type="domain" description="SRP54-type proteins GTP-binding" evidence="10">
    <location>
        <begin position="272"/>
        <end position="285"/>
    </location>
</feature>
<dbReference type="EC" id="3.6.5.4" evidence="9"/>
<dbReference type="Proteomes" id="UP000361468">
    <property type="component" value="Unassembled WGS sequence"/>
</dbReference>
<evidence type="ECO:0000256" key="2">
    <source>
        <dbReference type="ARBA" id="ARBA00022741"/>
    </source>
</evidence>
<evidence type="ECO:0000256" key="7">
    <source>
        <dbReference type="ARBA" id="ARBA00023274"/>
    </source>
</evidence>
<dbReference type="Pfam" id="PF02881">
    <property type="entry name" value="SRP54_N"/>
    <property type="match status" value="1"/>
</dbReference>
<dbReference type="InterPro" id="IPR042101">
    <property type="entry name" value="SRP54_N_sf"/>
</dbReference>
<dbReference type="SUPFAM" id="SSF47446">
    <property type="entry name" value="Signal peptide-binding domain"/>
    <property type="match status" value="1"/>
</dbReference>
<dbReference type="FunFam" id="3.40.50.300:FF:000022">
    <property type="entry name" value="Signal recognition particle 54 kDa subunit"/>
    <property type="match status" value="1"/>
</dbReference>
<dbReference type="PANTHER" id="PTHR11564">
    <property type="entry name" value="SIGNAL RECOGNITION PARTICLE 54K PROTEIN SRP54"/>
    <property type="match status" value="1"/>
</dbReference>
<dbReference type="SMART" id="SM00382">
    <property type="entry name" value="AAA"/>
    <property type="match status" value="1"/>
</dbReference>
<evidence type="ECO:0000256" key="9">
    <source>
        <dbReference type="HAMAP-Rule" id="MF_00306"/>
    </source>
</evidence>
<keyword evidence="5 9" id="KW-0342">GTP-binding</keyword>
<dbReference type="PANTHER" id="PTHR11564:SF5">
    <property type="entry name" value="SIGNAL RECOGNITION PARTICLE SUBUNIT SRP54"/>
    <property type="match status" value="1"/>
</dbReference>
<evidence type="ECO:0000256" key="8">
    <source>
        <dbReference type="ARBA" id="ARBA00048027"/>
    </source>
</evidence>
<evidence type="ECO:0000313" key="11">
    <source>
        <dbReference type="EMBL" id="SUA77912.1"/>
    </source>
</evidence>
<keyword evidence="3 9" id="KW-0378">Hydrolase</keyword>
<dbReference type="KEGG" id="prb:X636_07365"/>
<keyword evidence="4 9" id="KW-0694">RNA-binding</keyword>
<dbReference type="CDD" id="cd18539">
    <property type="entry name" value="SRP_G"/>
    <property type="match status" value="1"/>
</dbReference>
<evidence type="ECO:0000259" key="10">
    <source>
        <dbReference type="PROSITE" id="PS00300"/>
    </source>
</evidence>
<keyword evidence="6 9" id="KW-0733">Signal recognition particle</keyword>
<dbReference type="GO" id="GO:0003924">
    <property type="term" value="F:GTPase activity"/>
    <property type="evidence" value="ECO:0007669"/>
    <property type="project" value="UniProtKB-UniRule"/>
</dbReference>
<dbReference type="GO" id="GO:0005525">
    <property type="term" value="F:GTP binding"/>
    <property type="evidence" value="ECO:0007669"/>
    <property type="project" value="UniProtKB-UniRule"/>
</dbReference>
<dbReference type="KEGG" id="ppnm:LV28_11275"/>
<proteinExistence type="inferred from homology"/>
<dbReference type="InterPro" id="IPR000897">
    <property type="entry name" value="SRP54_GTPase_dom"/>
</dbReference>
<dbReference type="PROSITE" id="PS00300">
    <property type="entry name" value="SRP54"/>
    <property type="match status" value="1"/>
</dbReference>
<keyword evidence="2 9" id="KW-0547">Nucleotide-binding</keyword>
<dbReference type="SMART" id="SM00962">
    <property type="entry name" value="SRP54"/>
    <property type="match status" value="1"/>
</dbReference>
<organism evidence="11 13">
    <name type="scientific">Pandoraea pnomenusa</name>
    <dbReference type="NCBI Taxonomy" id="93220"/>
    <lineage>
        <taxon>Bacteria</taxon>
        <taxon>Pseudomonadati</taxon>
        <taxon>Pseudomonadota</taxon>
        <taxon>Betaproteobacteria</taxon>
        <taxon>Burkholderiales</taxon>
        <taxon>Burkholderiaceae</taxon>
        <taxon>Pandoraea</taxon>
    </lineage>
</organism>
<dbReference type="RefSeq" id="WP_023594150.1">
    <property type="nucleotide sequence ID" value="NC_023018.2"/>
</dbReference>
<dbReference type="InterPro" id="IPR013822">
    <property type="entry name" value="Signal_recog_particl_SRP54_hlx"/>
</dbReference>
<evidence type="ECO:0000256" key="3">
    <source>
        <dbReference type="ARBA" id="ARBA00022801"/>
    </source>
</evidence>
<keyword evidence="7 9" id="KW-0687">Ribonucleoprotein</keyword>